<reference evidence="3 4" key="1">
    <citation type="journal article" date="2019" name="Int. J. Syst. Evol. Microbiol.">
        <title>The Global Catalogue of Microorganisms (GCM) 10K type strain sequencing project: providing services to taxonomists for standard genome sequencing and annotation.</title>
        <authorList>
            <consortium name="The Broad Institute Genomics Platform"/>
            <consortium name="The Broad Institute Genome Sequencing Center for Infectious Disease"/>
            <person name="Wu L."/>
            <person name="Ma J."/>
        </authorList>
    </citation>
    <scope>NUCLEOTIDE SEQUENCE [LARGE SCALE GENOMIC DNA]</scope>
    <source>
        <strain evidence="3 4">JCM 6833</strain>
    </source>
</reference>
<dbReference type="GO" id="GO:0016787">
    <property type="term" value="F:hydrolase activity"/>
    <property type="evidence" value="ECO:0007669"/>
    <property type="project" value="UniProtKB-KW"/>
</dbReference>
<dbReference type="InterPro" id="IPR029058">
    <property type="entry name" value="AB_hydrolase_fold"/>
</dbReference>
<dbReference type="InterPro" id="IPR000073">
    <property type="entry name" value="AB_hydrolase_1"/>
</dbReference>
<name>A0ABN3QMN3_9ACTN</name>
<proteinExistence type="predicted"/>
<dbReference type="PANTHER" id="PTHR43798">
    <property type="entry name" value="MONOACYLGLYCEROL LIPASE"/>
    <property type="match status" value="1"/>
</dbReference>
<dbReference type="EMBL" id="BAAATD010000015">
    <property type="protein sequence ID" value="GAA2630222.1"/>
    <property type="molecule type" value="Genomic_DNA"/>
</dbReference>
<dbReference type="SUPFAM" id="SSF53474">
    <property type="entry name" value="alpha/beta-Hydrolases"/>
    <property type="match status" value="1"/>
</dbReference>
<gene>
    <name evidence="3" type="ORF">GCM10010411_79970</name>
</gene>
<dbReference type="Gene3D" id="3.40.50.1820">
    <property type="entry name" value="alpha/beta hydrolase"/>
    <property type="match status" value="1"/>
</dbReference>
<dbReference type="PANTHER" id="PTHR43798:SF31">
    <property type="entry name" value="AB HYDROLASE SUPERFAMILY PROTEIN YCLE"/>
    <property type="match status" value="1"/>
</dbReference>
<dbReference type="Pfam" id="PF12697">
    <property type="entry name" value="Abhydrolase_6"/>
    <property type="match status" value="1"/>
</dbReference>
<organism evidence="3 4">
    <name type="scientific">Actinomadura fulvescens</name>
    <dbReference type="NCBI Taxonomy" id="46160"/>
    <lineage>
        <taxon>Bacteria</taxon>
        <taxon>Bacillati</taxon>
        <taxon>Actinomycetota</taxon>
        <taxon>Actinomycetes</taxon>
        <taxon>Streptosporangiales</taxon>
        <taxon>Thermomonosporaceae</taxon>
        <taxon>Actinomadura</taxon>
    </lineage>
</organism>
<evidence type="ECO:0000259" key="2">
    <source>
        <dbReference type="Pfam" id="PF12697"/>
    </source>
</evidence>
<dbReference type="Proteomes" id="UP001501509">
    <property type="component" value="Unassembled WGS sequence"/>
</dbReference>
<evidence type="ECO:0000256" key="1">
    <source>
        <dbReference type="ARBA" id="ARBA00022801"/>
    </source>
</evidence>
<dbReference type="RefSeq" id="WP_344547712.1">
    <property type="nucleotide sequence ID" value="NZ_BAAATD010000015.1"/>
</dbReference>
<keyword evidence="1 3" id="KW-0378">Hydrolase</keyword>
<accession>A0ABN3QMN3</accession>
<keyword evidence="4" id="KW-1185">Reference proteome</keyword>
<comment type="caution">
    <text evidence="3">The sequence shown here is derived from an EMBL/GenBank/DDBJ whole genome shotgun (WGS) entry which is preliminary data.</text>
</comment>
<feature type="domain" description="AB hydrolase-1" evidence="2">
    <location>
        <begin position="42"/>
        <end position="294"/>
    </location>
</feature>
<evidence type="ECO:0000313" key="4">
    <source>
        <dbReference type="Proteomes" id="UP001501509"/>
    </source>
</evidence>
<sequence length="309" mass="32890">MTPGITPEPPATTPEPGIALENVAGEQIHLVTSGPPDGPPLLLSGGLGGAWFDWRPSVDLLAGTYRVFNFDRPGLGLSPPAAGAPSLRREVAILTGLAERAGAPVIVVAHSMAGFHAEAFARLRSELVRGLVLVDPSCERDPRARVRLASVLDPAAKAFGAALGFTRLSKIVGPAGRRLVLRCTSDRGEPVPAETVRSVYGRGTVLGTFLSEELAYREVAEDLDRLRERRPFPPVPLVVLTALGDHPGQSEADRRKWSEGHRRLAEMSPYGRQVVLPDTRHMVQLDRPDAVADAVEAVLGGPGAAQETS</sequence>
<protein>
    <submittedName>
        <fullName evidence="3">Alpha/beta hydrolase</fullName>
    </submittedName>
</protein>
<evidence type="ECO:0000313" key="3">
    <source>
        <dbReference type="EMBL" id="GAA2630222.1"/>
    </source>
</evidence>
<dbReference type="InterPro" id="IPR050266">
    <property type="entry name" value="AB_hydrolase_sf"/>
</dbReference>